<dbReference type="InterPro" id="IPR006139">
    <property type="entry name" value="D-isomer_2_OHA_DH_cat_dom"/>
</dbReference>
<accession>A0A557SVM5</accession>
<dbReference type="Pfam" id="PF02826">
    <property type="entry name" value="2-Hacid_dh_C"/>
    <property type="match status" value="1"/>
</dbReference>
<dbReference type="GO" id="GO:0005829">
    <property type="term" value="C:cytosol"/>
    <property type="evidence" value="ECO:0007669"/>
    <property type="project" value="TreeGrafter"/>
</dbReference>
<evidence type="ECO:0000313" key="5">
    <source>
        <dbReference type="EMBL" id="TVP40654.1"/>
    </source>
</evidence>
<dbReference type="PROSITE" id="PS00065">
    <property type="entry name" value="D_2_HYDROXYACID_DH_1"/>
    <property type="match status" value="1"/>
</dbReference>
<dbReference type="InterPro" id="IPR036291">
    <property type="entry name" value="NAD(P)-bd_dom_sf"/>
</dbReference>
<keyword evidence="6" id="KW-1185">Reference proteome</keyword>
<dbReference type="GO" id="GO:0047964">
    <property type="term" value="F:glyoxylate reductase (NADH) activity"/>
    <property type="evidence" value="ECO:0007669"/>
    <property type="project" value="UniProtKB-EC"/>
</dbReference>
<dbReference type="AlphaFoldDB" id="A0A557SVM5"/>
<dbReference type="PROSITE" id="PS00671">
    <property type="entry name" value="D_2_HYDROXYACID_DH_3"/>
    <property type="match status" value="1"/>
</dbReference>
<evidence type="ECO:0000313" key="6">
    <source>
        <dbReference type="Proteomes" id="UP000315289"/>
    </source>
</evidence>
<proteinExistence type="inferred from homology"/>
<comment type="similarity">
    <text evidence="2">Belongs to the D-isomer specific 2-hydroxyacid dehydrogenase family.</text>
</comment>
<evidence type="ECO:0000256" key="2">
    <source>
        <dbReference type="RuleBase" id="RU003719"/>
    </source>
</evidence>
<dbReference type="GO" id="GO:0030267">
    <property type="term" value="F:glyoxylate reductase (NADPH) activity"/>
    <property type="evidence" value="ECO:0007669"/>
    <property type="project" value="TreeGrafter"/>
</dbReference>
<evidence type="ECO:0000259" key="4">
    <source>
        <dbReference type="Pfam" id="PF02826"/>
    </source>
</evidence>
<dbReference type="RefSeq" id="WP_261377808.1">
    <property type="nucleotide sequence ID" value="NZ_ML675582.1"/>
</dbReference>
<reference evidence="5 6" key="1">
    <citation type="journal article" date="2019" name="Front. Microbiol.">
        <title>Ammonia Oxidation by the Arctic Terrestrial Thaumarchaeote Candidatus Nitrosocosmicus arcticus Is Stimulated by Increasing Temperatures.</title>
        <authorList>
            <person name="Alves R.J.E."/>
            <person name="Kerou M."/>
            <person name="Zappe A."/>
            <person name="Bittner R."/>
            <person name="Abby S.S."/>
            <person name="Schmidt H.A."/>
            <person name="Pfeifer K."/>
            <person name="Schleper C."/>
        </authorList>
    </citation>
    <scope>NUCLEOTIDE SEQUENCE [LARGE SCALE GENOMIC DNA]</scope>
    <source>
        <strain evidence="5 6">Kfb</strain>
    </source>
</reference>
<dbReference type="SUPFAM" id="SSF51735">
    <property type="entry name" value="NAD(P)-binding Rossmann-fold domains"/>
    <property type="match status" value="1"/>
</dbReference>
<dbReference type="InterPro" id="IPR029752">
    <property type="entry name" value="D-isomer_DH_CS1"/>
</dbReference>
<dbReference type="FunFam" id="3.40.50.720:FF:000462">
    <property type="entry name" value="Glyoxylate reductase (NADP+)"/>
    <property type="match status" value="1"/>
</dbReference>
<comment type="caution">
    <text evidence="5">The sequence shown here is derived from an EMBL/GenBank/DDBJ whole genome shotgun (WGS) entry which is preliminary data.</text>
</comment>
<dbReference type="SUPFAM" id="SSF52283">
    <property type="entry name" value="Formate/glycerate dehydrogenase catalytic domain-like"/>
    <property type="match status" value="1"/>
</dbReference>
<feature type="domain" description="D-isomer specific 2-hydroxyacid dehydrogenase catalytic" evidence="3">
    <location>
        <begin position="9"/>
        <end position="324"/>
    </location>
</feature>
<dbReference type="Gene3D" id="3.40.50.720">
    <property type="entry name" value="NAD(P)-binding Rossmann-like Domain"/>
    <property type="match status" value="2"/>
</dbReference>
<name>A0A557SVM5_9ARCH</name>
<protein>
    <submittedName>
        <fullName evidence="5">Glyoxylate reductase</fullName>
        <ecNumber evidence="5">1.1.1.26</ecNumber>
    </submittedName>
</protein>
<dbReference type="PANTHER" id="PTHR10996:SF283">
    <property type="entry name" value="GLYOXYLATE_HYDROXYPYRUVATE REDUCTASE B"/>
    <property type="match status" value="1"/>
</dbReference>
<dbReference type="EC" id="1.1.1.26" evidence="5"/>
<dbReference type="InterPro" id="IPR050223">
    <property type="entry name" value="D-isomer_2-hydroxyacid_DH"/>
</dbReference>
<gene>
    <name evidence="5" type="primary">gyaR</name>
    <name evidence="5" type="ORF">NARC_60041</name>
</gene>
<dbReference type="InterPro" id="IPR029753">
    <property type="entry name" value="D-isomer_DH_CS"/>
</dbReference>
<dbReference type="Pfam" id="PF00389">
    <property type="entry name" value="2-Hacid_dh"/>
    <property type="match status" value="1"/>
</dbReference>
<feature type="domain" description="D-isomer specific 2-hydroxyacid dehydrogenase NAD-binding" evidence="4">
    <location>
        <begin position="114"/>
        <end position="297"/>
    </location>
</feature>
<organism evidence="5 6">
    <name type="scientific">Candidatus Nitrosocosmicus arcticus</name>
    <dbReference type="NCBI Taxonomy" id="2035267"/>
    <lineage>
        <taxon>Archaea</taxon>
        <taxon>Nitrososphaerota</taxon>
        <taxon>Nitrososphaeria</taxon>
        <taxon>Nitrososphaerales</taxon>
        <taxon>Nitrososphaeraceae</taxon>
        <taxon>Candidatus Nitrosocosmicus</taxon>
    </lineage>
</organism>
<dbReference type="PANTHER" id="PTHR10996">
    <property type="entry name" value="2-HYDROXYACID DEHYDROGENASE-RELATED"/>
    <property type="match status" value="1"/>
</dbReference>
<dbReference type="EMBL" id="VOAH01000006">
    <property type="protein sequence ID" value="TVP40654.1"/>
    <property type="molecule type" value="Genomic_DNA"/>
</dbReference>
<evidence type="ECO:0000259" key="3">
    <source>
        <dbReference type="Pfam" id="PF00389"/>
    </source>
</evidence>
<sequence length="330" mass="37416">MLKKTKPIVLVTRPIPEVGLKILKNHCDIIMNQKKAPLRYPELMNKVKGVDAILCFLNDKIDNQIMDTAGPSLKVISTFSTGYEHIDVSEAHSRGIKIGYTGDILTETTADLGFGLLLCLGRRIVEGDKYLRKGKWKYGWNPDLMIGRDLHHKTLGVIGLGKIGRAICRRAVGFGMEILFTKRNFDQNNFRNEKFCNKMEYCNLQRLVSESDYIVICCTLNKDSHHLIDYEKIKMMKNTAYLVNISRGKIIEEWDLIRGLKEKLIAGAGLDVFEDEPIQSNNPLLKMHNVVLLPHIGSASLDTRNRMSEIAASNIIHVLKGREDKALLLR</sequence>
<dbReference type="Proteomes" id="UP000315289">
    <property type="component" value="Unassembled WGS sequence"/>
</dbReference>
<dbReference type="GO" id="GO:0051287">
    <property type="term" value="F:NAD binding"/>
    <property type="evidence" value="ECO:0007669"/>
    <property type="project" value="InterPro"/>
</dbReference>
<keyword evidence="1 2" id="KW-0560">Oxidoreductase</keyword>
<dbReference type="InterPro" id="IPR006140">
    <property type="entry name" value="D-isomer_DH_NAD-bd"/>
</dbReference>
<evidence type="ECO:0000256" key="1">
    <source>
        <dbReference type="ARBA" id="ARBA00023002"/>
    </source>
</evidence>
<dbReference type="GO" id="GO:0016618">
    <property type="term" value="F:hydroxypyruvate reductase [NAD(P)H] activity"/>
    <property type="evidence" value="ECO:0007669"/>
    <property type="project" value="TreeGrafter"/>
</dbReference>
<dbReference type="CDD" id="cd05301">
    <property type="entry name" value="GDH"/>
    <property type="match status" value="1"/>
</dbReference>